<dbReference type="EMBL" id="GEEE01017237">
    <property type="protein sequence ID" value="JAP45988.1"/>
    <property type="molecule type" value="Transcribed_RNA"/>
</dbReference>
<sequence>TAEALLGRTADDLGSMKDAQVRCLPLTTNGCEFGGRSLSSIVFQTTNTFLSFHFDRMLLMRSSNLQTRAILYLMMSRSSSILLFANHMDLASTSASGVGESFSDDGN</sequence>
<evidence type="ECO:0000313" key="1">
    <source>
        <dbReference type="EMBL" id="JAP58891.1"/>
    </source>
</evidence>
<proteinExistence type="predicted"/>
<protein>
    <submittedName>
        <fullName evidence="1">Uncharacterized protein</fullName>
    </submittedName>
</protein>
<name>A0A0X3Q4H9_SCHSO</name>
<feature type="non-terminal residue" evidence="1">
    <location>
        <position position="1"/>
    </location>
</feature>
<reference evidence="1" key="1">
    <citation type="submission" date="2016-01" db="EMBL/GenBank/DDBJ databases">
        <title>Reference transcriptome for the parasite Schistocephalus solidus: insights into the molecular evolution of parasitism.</title>
        <authorList>
            <person name="Hebert F.O."/>
            <person name="Grambauer S."/>
            <person name="Barber I."/>
            <person name="Landry C.R."/>
            <person name="Aubin-Horth N."/>
        </authorList>
    </citation>
    <scope>NUCLEOTIDE SEQUENCE</scope>
</reference>
<dbReference type="AlphaFoldDB" id="A0A0X3Q4H9"/>
<organism evidence="1">
    <name type="scientific">Schistocephalus solidus</name>
    <name type="common">Tapeworm</name>
    <dbReference type="NCBI Taxonomy" id="70667"/>
    <lineage>
        <taxon>Eukaryota</taxon>
        <taxon>Metazoa</taxon>
        <taxon>Spiralia</taxon>
        <taxon>Lophotrochozoa</taxon>
        <taxon>Platyhelminthes</taxon>
        <taxon>Cestoda</taxon>
        <taxon>Eucestoda</taxon>
        <taxon>Diphyllobothriidea</taxon>
        <taxon>Diphyllobothriidae</taxon>
        <taxon>Schistocephalus</taxon>
    </lineage>
</organism>
<gene>
    <name evidence="1" type="ORF">TR129622</name>
</gene>
<accession>A0A0X3Q4H9</accession>
<dbReference type="EMBL" id="GEEE01004334">
    <property type="protein sequence ID" value="JAP58891.1"/>
    <property type="molecule type" value="Transcribed_RNA"/>
</dbReference>